<name>A0ABS1QMI6_9FLAO</name>
<protein>
    <recommendedName>
        <fullName evidence="3">Lipoprotein</fullName>
    </recommendedName>
</protein>
<proteinExistence type="predicted"/>
<sequence>MQKCFCFLLVINVFLNSCSAYKDKTVKVEKEINLDFPKISEIKKEEISQKSKDVSLGYFWGVSEEIYPYFRNHTFENPISYERPANNFVLRVDYFFDKKEEVKLKFYEWNDNEKIETPRDVFTDKFEEIKKFLSEKIDNPAFVNYEDLEKSKEETLRDDVKWRSKNLNAYLFCFKGKGGFDQIRLVLYKD</sequence>
<gene>
    <name evidence="1" type="ORF">JET18_20680</name>
</gene>
<comment type="caution">
    <text evidence="1">The sequence shown here is derived from an EMBL/GenBank/DDBJ whole genome shotgun (WGS) entry which is preliminary data.</text>
</comment>
<evidence type="ECO:0008006" key="3">
    <source>
        <dbReference type="Google" id="ProtNLM"/>
    </source>
</evidence>
<evidence type="ECO:0000313" key="1">
    <source>
        <dbReference type="EMBL" id="MBL1223269.1"/>
    </source>
</evidence>
<organism evidence="1 2">
    <name type="scientific">Chryseobacterium endalhagicum</name>
    <dbReference type="NCBI Taxonomy" id="2797638"/>
    <lineage>
        <taxon>Bacteria</taxon>
        <taxon>Pseudomonadati</taxon>
        <taxon>Bacteroidota</taxon>
        <taxon>Flavobacteriia</taxon>
        <taxon>Flavobacteriales</taxon>
        <taxon>Weeksellaceae</taxon>
        <taxon>Chryseobacterium group</taxon>
        <taxon>Chryseobacterium</taxon>
    </lineage>
</organism>
<reference evidence="1 2" key="1">
    <citation type="submission" date="2020-12" db="EMBL/GenBank/DDBJ databases">
        <title>Chryseobacterium endoalhailicus sp. nov., isolated from seed of leguminous plant.</title>
        <authorList>
            <person name="Zhang X."/>
        </authorList>
    </citation>
    <scope>NUCLEOTIDE SEQUENCE [LARGE SCALE GENOMIC DNA]</scope>
    <source>
        <strain evidence="1 2">L7</strain>
    </source>
</reference>
<evidence type="ECO:0000313" key="2">
    <source>
        <dbReference type="Proteomes" id="UP000661696"/>
    </source>
</evidence>
<keyword evidence="2" id="KW-1185">Reference proteome</keyword>
<accession>A0ABS1QMI6</accession>
<dbReference type="Proteomes" id="UP000661696">
    <property type="component" value="Unassembled WGS sequence"/>
</dbReference>
<dbReference type="EMBL" id="JAELVM010000004">
    <property type="protein sequence ID" value="MBL1223269.1"/>
    <property type="molecule type" value="Genomic_DNA"/>
</dbReference>